<dbReference type="Proteomes" id="UP000292958">
    <property type="component" value="Unassembled WGS sequence"/>
</dbReference>
<keyword evidence="1" id="KW-0732">Signal</keyword>
<name>A0A4Q7YWQ7_9BACT</name>
<dbReference type="NCBIfam" id="TIGR03436">
    <property type="entry name" value="acidobact_VWFA"/>
    <property type="match status" value="1"/>
</dbReference>
<organism evidence="2 3">
    <name type="scientific">Edaphobacter modestus</name>
    <dbReference type="NCBI Taxonomy" id="388466"/>
    <lineage>
        <taxon>Bacteria</taxon>
        <taxon>Pseudomonadati</taxon>
        <taxon>Acidobacteriota</taxon>
        <taxon>Terriglobia</taxon>
        <taxon>Terriglobales</taxon>
        <taxon>Acidobacteriaceae</taxon>
        <taxon>Edaphobacter</taxon>
    </lineage>
</organism>
<evidence type="ECO:0000256" key="1">
    <source>
        <dbReference type="SAM" id="SignalP"/>
    </source>
</evidence>
<comment type="caution">
    <text evidence="2">The sequence shown here is derived from an EMBL/GenBank/DDBJ whole genome shotgun (WGS) entry which is preliminary data.</text>
</comment>
<dbReference type="InterPro" id="IPR017802">
    <property type="entry name" value="VWFA-rel_acidobac-type"/>
</dbReference>
<feature type="signal peptide" evidence="1">
    <location>
        <begin position="1"/>
        <end position="22"/>
    </location>
</feature>
<evidence type="ECO:0000313" key="3">
    <source>
        <dbReference type="Proteomes" id="UP000292958"/>
    </source>
</evidence>
<reference evidence="2 3" key="1">
    <citation type="submission" date="2019-02" db="EMBL/GenBank/DDBJ databases">
        <title>Genomic Encyclopedia of Archaeal and Bacterial Type Strains, Phase II (KMG-II): from individual species to whole genera.</title>
        <authorList>
            <person name="Goeker M."/>
        </authorList>
    </citation>
    <scope>NUCLEOTIDE SEQUENCE [LARGE SCALE GENOMIC DNA]</scope>
    <source>
        <strain evidence="2 3">DSM 18101</strain>
    </source>
</reference>
<feature type="chain" id="PRO_5021005898" evidence="1">
    <location>
        <begin position="23"/>
        <end position="349"/>
    </location>
</feature>
<protein>
    <submittedName>
        <fullName evidence="2">VWFA-related protein</fullName>
    </submittedName>
</protein>
<dbReference type="OrthoDB" id="115401at2"/>
<dbReference type="EMBL" id="SHKW01000001">
    <property type="protein sequence ID" value="RZU41499.1"/>
    <property type="molecule type" value="Genomic_DNA"/>
</dbReference>
<dbReference type="RefSeq" id="WP_130419408.1">
    <property type="nucleotide sequence ID" value="NZ_SHKW01000001.1"/>
</dbReference>
<sequence>MSIASRCGVFVLSSLIFASSSALSLSAQQTEPKAEPGGKVILDVVVSPRSGLPVASLQQQDFQVLDNKASQAMTSFAELGGEKAPVEVLLVIDAVNATFSTVAMERDQIKNFLRSHGEHLANPTSLAIVTDTGMQIQPSPSKDGNALSTALDQYTGGLRTLRRSSGFYGADDRMNLSINAMHQLVAREGMKKGRKLILWVSPGWPLLSGPNVQLGAKQEQQIFSTVVQLSTQLRQAQVTLYALDPLGANESLLRNLYYENFVKGLTKPRDAALGNLALQVLAVQSGGLAVNSNDLTALLEHSVEDVTAYYEISYDPPPADRRDEYHSVEIRMTKPGLTARTIQGYYSQP</sequence>
<keyword evidence="3" id="KW-1185">Reference proteome</keyword>
<proteinExistence type="predicted"/>
<evidence type="ECO:0000313" key="2">
    <source>
        <dbReference type="EMBL" id="RZU41499.1"/>
    </source>
</evidence>
<gene>
    <name evidence="2" type="ORF">BDD14_3022</name>
</gene>
<dbReference type="AlphaFoldDB" id="A0A4Q7YWQ7"/>
<accession>A0A4Q7YWQ7</accession>